<evidence type="ECO:0000313" key="2">
    <source>
        <dbReference type="Proteomes" id="UP000317043"/>
    </source>
</evidence>
<gene>
    <name evidence="1" type="ORF">FB566_3139</name>
</gene>
<evidence type="ECO:0000313" key="1">
    <source>
        <dbReference type="EMBL" id="TQL77580.1"/>
    </source>
</evidence>
<dbReference type="Proteomes" id="UP000317043">
    <property type="component" value="Unassembled WGS sequence"/>
</dbReference>
<protein>
    <submittedName>
        <fullName evidence="1">Uncharacterized protein</fullName>
    </submittedName>
</protein>
<dbReference type="EMBL" id="VFOW01000001">
    <property type="protein sequence ID" value="TQL77580.1"/>
    <property type="molecule type" value="Genomic_DNA"/>
</dbReference>
<dbReference type="RefSeq" id="WP_142040689.1">
    <property type="nucleotide sequence ID" value="NZ_JBHTGS010000001.1"/>
</dbReference>
<organism evidence="1 2">
    <name type="scientific">Stackebrandtia endophytica</name>
    <dbReference type="NCBI Taxonomy" id="1496996"/>
    <lineage>
        <taxon>Bacteria</taxon>
        <taxon>Bacillati</taxon>
        <taxon>Actinomycetota</taxon>
        <taxon>Actinomycetes</taxon>
        <taxon>Glycomycetales</taxon>
        <taxon>Glycomycetaceae</taxon>
        <taxon>Stackebrandtia</taxon>
    </lineage>
</organism>
<accession>A0A543AYI1</accession>
<name>A0A543AYI1_9ACTN</name>
<dbReference type="InParanoid" id="A0A543AYI1"/>
<keyword evidence="2" id="KW-1185">Reference proteome</keyword>
<proteinExistence type="predicted"/>
<reference evidence="1 2" key="1">
    <citation type="submission" date="2019-06" db="EMBL/GenBank/DDBJ databases">
        <title>Sequencing the genomes of 1000 actinobacteria strains.</title>
        <authorList>
            <person name="Klenk H.-P."/>
        </authorList>
    </citation>
    <scope>NUCLEOTIDE SEQUENCE [LARGE SCALE GENOMIC DNA]</scope>
    <source>
        <strain evidence="1 2">DSM 45928</strain>
    </source>
</reference>
<sequence length="194" mass="21603">MDEQLRNRIFQALDASELEAARPNLADIIGDAIEIGVVSLEQLGDTSQGTFPPVAAIRTADGSPQAWDFVDTTIPPEDWEDLARKFLAEVDPTTRFVALMFGATLTMDDVTTPALIIEAYELGRMDGAKIAQRYDLTDGLYQHVDNPEILDSVLPLVPDSMDPTMEDGDWPKPPNPLDRYDANWFVNTIARMHR</sequence>
<comment type="caution">
    <text evidence="1">The sequence shown here is derived from an EMBL/GenBank/DDBJ whole genome shotgun (WGS) entry which is preliminary data.</text>
</comment>
<dbReference type="AlphaFoldDB" id="A0A543AYI1"/>